<evidence type="ECO:0000259" key="2">
    <source>
        <dbReference type="Pfam" id="PF07883"/>
    </source>
</evidence>
<dbReference type="OMA" id="DVRHDMH"/>
<feature type="transmembrane region" description="Helical" evidence="1">
    <location>
        <begin position="12"/>
        <end position="30"/>
    </location>
</feature>
<dbReference type="SUPFAM" id="SSF51182">
    <property type="entry name" value="RmlC-like cupins"/>
    <property type="match status" value="1"/>
</dbReference>
<dbReference type="Gene3D" id="2.60.120.10">
    <property type="entry name" value="Jelly Rolls"/>
    <property type="match status" value="1"/>
</dbReference>
<dbReference type="EMBL" id="VRMN01000016">
    <property type="protein sequence ID" value="KAA8491057.1"/>
    <property type="molecule type" value="Genomic_DNA"/>
</dbReference>
<keyword evidence="3" id="KW-0378">Hydrolase</keyword>
<reference evidence="4" key="1">
    <citation type="journal article" date="2019" name="Nat. Commun.">
        <title>Expansion of phycobilisome linker gene families in mesophilic red algae.</title>
        <authorList>
            <person name="Lee J."/>
            <person name="Kim D."/>
            <person name="Bhattacharya D."/>
            <person name="Yoon H.S."/>
        </authorList>
    </citation>
    <scope>NUCLEOTIDE SEQUENCE [LARGE SCALE GENOMIC DNA]</scope>
    <source>
        <strain evidence="4">CCMP 1328</strain>
    </source>
</reference>
<dbReference type="PANTHER" id="PTHR34571:SF1">
    <property type="entry name" value="(S)-UREIDOGLYCINE AMINOHYDROLASE"/>
    <property type="match status" value="1"/>
</dbReference>
<dbReference type="InterPro" id="IPR014710">
    <property type="entry name" value="RmlC-like_jellyroll"/>
</dbReference>
<dbReference type="PANTHER" id="PTHR34571">
    <property type="entry name" value="(S)-UREIDOGLYCINE AMINOHYDROLASE"/>
    <property type="match status" value="1"/>
</dbReference>
<dbReference type="CDD" id="cd02212">
    <property type="entry name" value="cupin_UGlyAH_C"/>
    <property type="match status" value="1"/>
</dbReference>
<keyword evidence="4" id="KW-1185">Reference proteome</keyword>
<dbReference type="OrthoDB" id="4965688at2759"/>
<feature type="domain" description="Cupin type-2" evidence="2">
    <location>
        <begin position="299"/>
        <end position="365"/>
    </location>
</feature>
<sequence>MRNGHVLQSPRAFIGVVVALYVVCLMRLVCAQKRTMNVHVNLDDGKILNDSDTSFRTASAEKQYESEPKSKGYISKRASYEYREAGSGCMRQNAYLAARFPGATRSKLQRDWALVAPESRVFGFVPAFTNVVGANVISPAMNGAHFSMYVVMALQNSAVRGIGSGSEAGNERFIFVLEGALQVEFPEDKDSTCNRKSRVLLRQNTSSPDDRIFTLLPGGFVYLPPRCEAIMTSGMAFNNTCSFVVLDRVYAPSSDNVADLPLAVLGAEADVPVEPVPGEMFMLRRLLPQTPDYDFNFHVMDYEPGEYLNAKEMHYNQHGLLMLEGQGIYRLADEWFPVAAGDVIYMGPFVPQWYAALGHKRSRYLLYKDTARDPLRMFSH</sequence>
<gene>
    <name evidence="3" type="ORF">FVE85_4474</name>
</gene>
<keyword evidence="1" id="KW-0812">Transmembrane</keyword>
<keyword evidence="1" id="KW-1133">Transmembrane helix</keyword>
<dbReference type="InterPro" id="IPR013096">
    <property type="entry name" value="Cupin_2"/>
</dbReference>
<evidence type="ECO:0000256" key="1">
    <source>
        <dbReference type="SAM" id="Phobius"/>
    </source>
</evidence>
<organism evidence="3 4">
    <name type="scientific">Porphyridium purpureum</name>
    <name type="common">Red alga</name>
    <name type="synonym">Porphyridium cruentum</name>
    <dbReference type="NCBI Taxonomy" id="35688"/>
    <lineage>
        <taxon>Eukaryota</taxon>
        <taxon>Rhodophyta</taxon>
        <taxon>Bangiophyceae</taxon>
        <taxon>Porphyridiales</taxon>
        <taxon>Porphyridiaceae</taxon>
        <taxon>Porphyridium</taxon>
    </lineage>
</organism>
<dbReference type="InterPro" id="IPR017627">
    <property type="entry name" value="UGHY"/>
</dbReference>
<proteinExistence type="predicted"/>
<evidence type="ECO:0000313" key="4">
    <source>
        <dbReference type="Proteomes" id="UP000324585"/>
    </source>
</evidence>
<dbReference type="InterPro" id="IPR044697">
    <property type="entry name" value="UGlyAH_cupin_C"/>
</dbReference>
<dbReference type="AlphaFoldDB" id="A0A5J4YKR0"/>
<comment type="caution">
    <text evidence="3">The sequence shown here is derived from an EMBL/GenBank/DDBJ whole genome shotgun (WGS) entry which is preliminary data.</text>
</comment>
<protein>
    <submittedName>
        <fullName evidence="3">Putative (S)-ureidoglycine aminohydrolase</fullName>
    </submittedName>
</protein>
<dbReference type="Proteomes" id="UP000324585">
    <property type="component" value="Unassembled WGS sequence"/>
</dbReference>
<name>A0A5J4YKR0_PORPP</name>
<evidence type="ECO:0000313" key="3">
    <source>
        <dbReference type="EMBL" id="KAA8491057.1"/>
    </source>
</evidence>
<dbReference type="GO" id="GO:0071522">
    <property type="term" value="F:ureidoglycine aminohydrolase activity"/>
    <property type="evidence" value="ECO:0007669"/>
    <property type="project" value="InterPro"/>
</dbReference>
<dbReference type="InterPro" id="IPR011051">
    <property type="entry name" value="RmlC_Cupin_sf"/>
</dbReference>
<dbReference type="Pfam" id="PF07883">
    <property type="entry name" value="Cupin_2"/>
    <property type="match status" value="1"/>
</dbReference>
<keyword evidence="1" id="KW-0472">Membrane</keyword>
<accession>A0A5J4YKR0</accession>